<keyword evidence="3" id="KW-1185">Reference proteome</keyword>
<proteinExistence type="predicted"/>
<dbReference type="Proteomes" id="UP000324222">
    <property type="component" value="Unassembled WGS sequence"/>
</dbReference>
<evidence type="ECO:0000256" key="1">
    <source>
        <dbReference type="SAM" id="MobiDB-lite"/>
    </source>
</evidence>
<name>A0A5B7CEX7_PORTR</name>
<gene>
    <name evidence="2" type="ORF">E2C01_000433</name>
</gene>
<dbReference type="EMBL" id="VSRR010000010">
    <property type="protein sequence ID" value="MPC07865.1"/>
    <property type="molecule type" value="Genomic_DNA"/>
</dbReference>
<accession>A0A5B7CEX7</accession>
<feature type="compositionally biased region" description="Polar residues" evidence="1">
    <location>
        <begin position="63"/>
        <end position="75"/>
    </location>
</feature>
<feature type="compositionally biased region" description="Pro residues" evidence="1">
    <location>
        <begin position="43"/>
        <end position="58"/>
    </location>
</feature>
<dbReference type="AlphaFoldDB" id="A0A5B7CEX7"/>
<sequence>MLTTLDSAGGVYPLPYTVLGSVNTTLLLLPTGRAEDERGAALSPPPPPPPLPPLPPPTLAISKPSQPSLTPTQKR</sequence>
<organism evidence="2 3">
    <name type="scientific">Portunus trituberculatus</name>
    <name type="common">Swimming crab</name>
    <name type="synonym">Neptunus trituberculatus</name>
    <dbReference type="NCBI Taxonomy" id="210409"/>
    <lineage>
        <taxon>Eukaryota</taxon>
        <taxon>Metazoa</taxon>
        <taxon>Ecdysozoa</taxon>
        <taxon>Arthropoda</taxon>
        <taxon>Crustacea</taxon>
        <taxon>Multicrustacea</taxon>
        <taxon>Malacostraca</taxon>
        <taxon>Eumalacostraca</taxon>
        <taxon>Eucarida</taxon>
        <taxon>Decapoda</taxon>
        <taxon>Pleocyemata</taxon>
        <taxon>Brachyura</taxon>
        <taxon>Eubrachyura</taxon>
        <taxon>Portunoidea</taxon>
        <taxon>Portunidae</taxon>
        <taxon>Portuninae</taxon>
        <taxon>Portunus</taxon>
    </lineage>
</organism>
<feature type="region of interest" description="Disordered" evidence="1">
    <location>
        <begin position="30"/>
        <end position="75"/>
    </location>
</feature>
<evidence type="ECO:0000313" key="3">
    <source>
        <dbReference type="Proteomes" id="UP000324222"/>
    </source>
</evidence>
<evidence type="ECO:0000313" key="2">
    <source>
        <dbReference type="EMBL" id="MPC07865.1"/>
    </source>
</evidence>
<protein>
    <submittedName>
        <fullName evidence="2">Uncharacterized protein</fullName>
    </submittedName>
</protein>
<reference evidence="2 3" key="1">
    <citation type="submission" date="2019-05" db="EMBL/GenBank/DDBJ databases">
        <title>Another draft genome of Portunus trituberculatus and its Hox gene families provides insights of decapod evolution.</title>
        <authorList>
            <person name="Jeong J.-H."/>
            <person name="Song I."/>
            <person name="Kim S."/>
            <person name="Choi T."/>
            <person name="Kim D."/>
            <person name="Ryu S."/>
            <person name="Kim W."/>
        </authorList>
    </citation>
    <scope>NUCLEOTIDE SEQUENCE [LARGE SCALE GENOMIC DNA]</scope>
    <source>
        <tissue evidence="2">Muscle</tissue>
    </source>
</reference>
<comment type="caution">
    <text evidence="2">The sequence shown here is derived from an EMBL/GenBank/DDBJ whole genome shotgun (WGS) entry which is preliminary data.</text>
</comment>